<keyword evidence="6 10" id="KW-0648">Protein biosynthesis</keyword>
<sequence length="509" mass="57133">AQVWKIEAVAPGFINFYFDAEYFGKNIEKILKDGPAFAKGFSLAKQKVIIEYTVTNVLKPMHIGHLLGNVIGESISRIIENSGAEVKRNNYQGDSGLHVAKAVWGILKLGGKKEGSTVEKSDYIGNSYVKGAQAYDDDKQSKTEIKEINKKLFEKSDSELLDLYQWGRQVSLNHFEELYKKLGTKFNFYFFESEVTESALQVVREFVKKGLFEESDGAVVFHGEKYDPKLHTRVFITSEGFPTYEAKDIAHALRKYEKYPFDTAIIVTANEQDEYFKVMFRALQEISPEIASKTQHISHGLLKLSSGKMSSRTGSVISAESLIEQVKEKIRDKMNTREDMSRGILDIEEVAETVAIGAIKYSILRQAIGGDIIFDFDKSLSFEGDSGPYLQYAAVRANSLLKKTEGVSRGRTLGNLDTECPSGWVTTNMERLIERFPNVVEKAGQEYAPHYIVTYLVELAGEFNSFYANHKIIDANDGTSPYRLALTKAFANVMTSGLNLLGIKVPSYM</sequence>
<evidence type="ECO:0000256" key="10">
    <source>
        <dbReference type="RuleBase" id="RU363038"/>
    </source>
</evidence>
<dbReference type="InterPro" id="IPR001278">
    <property type="entry name" value="Arg-tRNA-ligase"/>
</dbReference>
<dbReference type="NCBIfam" id="TIGR00456">
    <property type="entry name" value="argS"/>
    <property type="match status" value="1"/>
</dbReference>
<evidence type="ECO:0000313" key="12">
    <source>
        <dbReference type="EMBL" id="OHB12968.1"/>
    </source>
</evidence>
<dbReference type="SMART" id="SM00836">
    <property type="entry name" value="DALR_1"/>
    <property type="match status" value="1"/>
</dbReference>
<dbReference type="FunFam" id="1.10.730.10:FF:000006">
    <property type="entry name" value="Arginyl-tRNA synthetase 2, mitochondrial"/>
    <property type="match status" value="1"/>
</dbReference>
<evidence type="ECO:0000256" key="5">
    <source>
        <dbReference type="ARBA" id="ARBA00022840"/>
    </source>
</evidence>
<evidence type="ECO:0000259" key="11">
    <source>
        <dbReference type="SMART" id="SM00836"/>
    </source>
</evidence>
<dbReference type="Gene3D" id="1.10.730.10">
    <property type="entry name" value="Isoleucyl-tRNA Synthetase, Domain 1"/>
    <property type="match status" value="1"/>
</dbReference>
<evidence type="ECO:0000313" key="13">
    <source>
        <dbReference type="Proteomes" id="UP000177154"/>
    </source>
</evidence>
<comment type="catalytic activity">
    <reaction evidence="8">
        <text>tRNA(Arg) + L-arginine + ATP = L-arginyl-tRNA(Arg) + AMP + diphosphate</text>
        <dbReference type="Rhea" id="RHEA:20301"/>
        <dbReference type="Rhea" id="RHEA-COMP:9658"/>
        <dbReference type="Rhea" id="RHEA-COMP:9673"/>
        <dbReference type="ChEBI" id="CHEBI:30616"/>
        <dbReference type="ChEBI" id="CHEBI:32682"/>
        <dbReference type="ChEBI" id="CHEBI:33019"/>
        <dbReference type="ChEBI" id="CHEBI:78442"/>
        <dbReference type="ChEBI" id="CHEBI:78513"/>
        <dbReference type="ChEBI" id="CHEBI:456215"/>
        <dbReference type="EC" id="6.1.1.19"/>
    </reaction>
</comment>
<evidence type="ECO:0000256" key="1">
    <source>
        <dbReference type="ARBA" id="ARBA00005594"/>
    </source>
</evidence>
<dbReference type="GO" id="GO:0005524">
    <property type="term" value="F:ATP binding"/>
    <property type="evidence" value="ECO:0007669"/>
    <property type="project" value="UniProtKB-KW"/>
</dbReference>
<dbReference type="GO" id="GO:0004814">
    <property type="term" value="F:arginine-tRNA ligase activity"/>
    <property type="evidence" value="ECO:0007669"/>
    <property type="project" value="UniProtKB-UniRule"/>
</dbReference>
<proteinExistence type="inferred from homology"/>
<dbReference type="InterPro" id="IPR009080">
    <property type="entry name" value="tRNAsynth_Ia_anticodon-bd"/>
</dbReference>
<dbReference type="Proteomes" id="UP000177154">
    <property type="component" value="Unassembled WGS sequence"/>
</dbReference>
<dbReference type="InterPro" id="IPR008909">
    <property type="entry name" value="DALR_anticod-bd"/>
</dbReference>
<comment type="similarity">
    <text evidence="1 10">Belongs to the class-I aminoacyl-tRNA synthetase family.</text>
</comment>
<accession>A0A1G2UUC9</accession>
<dbReference type="PANTHER" id="PTHR11956">
    <property type="entry name" value="ARGINYL-TRNA SYNTHETASE"/>
    <property type="match status" value="1"/>
</dbReference>
<dbReference type="PRINTS" id="PR01038">
    <property type="entry name" value="TRNASYNTHARG"/>
</dbReference>
<comment type="caution">
    <text evidence="12">The sequence shown here is derived from an EMBL/GenBank/DDBJ whole genome shotgun (WGS) entry which is preliminary data.</text>
</comment>
<evidence type="ECO:0000256" key="6">
    <source>
        <dbReference type="ARBA" id="ARBA00022917"/>
    </source>
</evidence>
<dbReference type="Gene3D" id="3.40.50.620">
    <property type="entry name" value="HUPs"/>
    <property type="match status" value="1"/>
</dbReference>
<dbReference type="GO" id="GO:0006420">
    <property type="term" value="P:arginyl-tRNA aminoacylation"/>
    <property type="evidence" value="ECO:0007669"/>
    <property type="project" value="UniProtKB-UniRule"/>
</dbReference>
<evidence type="ECO:0000256" key="4">
    <source>
        <dbReference type="ARBA" id="ARBA00022741"/>
    </source>
</evidence>
<evidence type="ECO:0000256" key="2">
    <source>
        <dbReference type="ARBA" id="ARBA00012837"/>
    </source>
</evidence>
<keyword evidence="7 10" id="KW-0030">Aminoacyl-tRNA synthetase</keyword>
<keyword evidence="3 10" id="KW-0436">Ligase</keyword>
<evidence type="ECO:0000256" key="9">
    <source>
        <dbReference type="NCBIfam" id="TIGR00456"/>
    </source>
</evidence>
<name>A0A1G2UUC9_9BACT</name>
<dbReference type="InterPro" id="IPR014729">
    <property type="entry name" value="Rossmann-like_a/b/a_fold"/>
</dbReference>
<dbReference type="AlphaFoldDB" id="A0A1G2UUC9"/>
<dbReference type="SUPFAM" id="SSF52374">
    <property type="entry name" value="Nucleotidylyl transferase"/>
    <property type="match status" value="1"/>
</dbReference>
<organism evidence="12 13">
    <name type="scientific">Candidatus Zambryskibacteria bacterium RIFCSPLOWO2_12_39_8</name>
    <dbReference type="NCBI Taxonomy" id="1802774"/>
    <lineage>
        <taxon>Bacteria</taxon>
        <taxon>Candidatus Zambryskiibacteriota</taxon>
    </lineage>
</organism>
<keyword evidence="5 10" id="KW-0067">ATP-binding</keyword>
<evidence type="ECO:0000256" key="3">
    <source>
        <dbReference type="ARBA" id="ARBA00022598"/>
    </source>
</evidence>
<dbReference type="EC" id="6.1.1.19" evidence="2 9"/>
<gene>
    <name evidence="12" type="ORF">A2Y49_01960</name>
</gene>
<evidence type="ECO:0000256" key="8">
    <source>
        <dbReference type="ARBA" id="ARBA00049339"/>
    </source>
</evidence>
<protein>
    <recommendedName>
        <fullName evidence="2 9">Arginine--tRNA ligase</fullName>
        <ecNumber evidence="2 9">6.1.1.19</ecNumber>
    </recommendedName>
</protein>
<reference evidence="12 13" key="1">
    <citation type="journal article" date="2016" name="Nat. Commun.">
        <title>Thousands of microbial genomes shed light on interconnected biogeochemical processes in an aquifer system.</title>
        <authorList>
            <person name="Anantharaman K."/>
            <person name="Brown C.T."/>
            <person name="Hug L.A."/>
            <person name="Sharon I."/>
            <person name="Castelle C.J."/>
            <person name="Probst A.J."/>
            <person name="Thomas B.C."/>
            <person name="Singh A."/>
            <person name="Wilkins M.J."/>
            <person name="Karaoz U."/>
            <person name="Brodie E.L."/>
            <person name="Williams K.H."/>
            <person name="Hubbard S.S."/>
            <person name="Banfield J.F."/>
        </authorList>
    </citation>
    <scope>NUCLEOTIDE SEQUENCE [LARGE SCALE GENOMIC DNA]</scope>
</reference>
<feature type="non-terminal residue" evidence="12">
    <location>
        <position position="1"/>
    </location>
</feature>
<dbReference type="EMBL" id="MHWR01000029">
    <property type="protein sequence ID" value="OHB12968.1"/>
    <property type="molecule type" value="Genomic_DNA"/>
</dbReference>
<evidence type="ECO:0000256" key="7">
    <source>
        <dbReference type="ARBA" id="ARBA00023146"/>
    </source>
</evidence>
<keyword evidence="4 10" id="KW-0547">Nucleotide-binding</keyword>
<dbReference type="Pfam" id="PF05746">
    <property type="entry name" value="DALR_1"/>
    <property type="match status" value="1"/>
</dbReference>
<dbReference type="InterPro" id="IPR035684">
    <property type="entry name" value="ArgRS_core"/>
</dbReference>
<dbReference type="PANTHER" id="PTHR11956:SF5">
    <property type="entry name" value="ARGININE--TRNA LIGASE, CYTOPLASMIC"/>
    <property type="match status" value="1"/>
</dbReference>
<feature type="domain" description="DALR anticodon binding" evidence="11">
    <location>
        <begin position="390"/>
        <end position="509"/>
    </location>
</feature>
<dbReference type="GO" id="GO:0005737">
    <property type="term" value="C:cytoplasm"/>
    <property type="evidence" value="ECO:0007669"/>
    <property type="project" value="UniProtKB-UniRule"/>
</dbReference>
<dbReference type="Pfam" id="PF00750">
    <property type="entry name" value="tRNA-synt_1d"/>
    <property type="match status" value="1"/>
</dbReference>
<dbReference type="SUPFAM" id="SSF47323">
    <property type="entry name" value="Anticodon-binding domain of a subclass of class I aminoacyl-tRNA synthetases"/>
    <property type="match status" value="1"/>
</dbReference>